<dbReference type="RefSeq" id="WP_015830401.1">
    <property type="nucleotide sequence ID" value="NC_012969.1"/>
</dbReference>
<evidence type="ECO:0000313" key="1">
    <source>
        <dbReference type="EMBL" id="ACT51007.1"/>
    </source>
</evidence>
<dbReference type="OrthoDB" id="5570418at2"/>
<dbReference type="KEGG" id="mei:Msip34_1762"/>
<dbReference type="STRING" id="582744.Msip34_1762"/>
<dbReference type="eggNOG" id="ENOG5032PYD">
    <property type="taxonomic scope" value="Bacteria"/>
</dbReference>
<dbReference type="AlphaFoldDB" id="C6X6L4"/>
<dbReference type="EMBL" id="CP001674">
    <property type="protein sequence ID" value="ACT51007.1"/>
    <property type="molecule type" value="Genomic_DNA"/>
</dbReference>
<evidence type="ECO:0000313" key="2">
    <source>
        <dbReference type="Proteomes" id="UP000002743"/>
    </source>
</evidence>
<name>C6X6L4_METGS</name>
<keyword evidence="2" id="KW-1185">Reference proteome</keyword>
<proteinExistence type="predicted"/>
<dbReference type="Proteomes" id="UP000002743">
    <property type="component" value="Chromosome"/>
</dbReference>
<accession>C6X6L4</accession>
<dbReference type="HOGENOM" id="CLU_195987_0_0_4"/>
<organism evidence="1 2">
    <name type="scientific">Methylovorus glucosotrophus (strain SIP3-4)</name>
    <dbReference type="NCBI Taxonomy" id="582744"/>
    <lineage>
        <taxon>Bacteria</taxon>
        <taxon>Pseudomonadati</taxon>
        <taxon>Pseudomonadota</taxon>
        <taxon>Betaproteobacteria</taxon>
        <taxon>Nitrosomonadales</taxon>
        <taxon>Methylophilaceae</taxon>
        <taxon>Methylovorus</taxon>
    </lineage>
</organism>
<reference evidence="2" key="1">
    <citation type="submission" date="2009-07" db="EMBL/GenBank/DDBJ databases">
        <title>Complete sequence of chromosome of Methylovorus sp. SIP3-4.</title>
        <authorList>
            <person name="Lucas S."/>
            <person name="Copeland A."/>
            <person name="Lapidus A."/>
            <person name="Glavina del Rio T."/>
            <person name="Tice H."/>
            <person name="Bruce D."/>
            <person name="Goodwin L."/>
            <person name="Pitluck S."/>
            <person name="Clum A."/>
            <person name="Larimer F."/>
            <person name="Land M."/>
            <person name="Hauser L."/>
            <person name="Kyrpides N."/>
            <person name="Mikhailova N."/>
            <person name="Kayluzhnaya M."/>
            <person name="Chistoserdova L."/>
        </authorList>
    </citation>
    <scope>NUCLEOTIDE SEQUENCE [LARGE SCALE GENOMIC DNA]</scope>
    <source>
        <strain evidence="2">SIP3-4</strain>
    </source>
</reference>
<gene>
    <name evidence="1" type="ordered locus">Msip34_1762</name>
</gene>
<reference evidence="1 2" key="2">
    <citation type="journal article" date="2011" name="J. Bacteriol.">
        <title>Genomes of three methylotrophs from a single niche uncover genetic and metabolic divergence of Methylophilaceae.</title>
        <authorList>
            <person name="Lapidus A."/>
            <person name="Clum A."/>
            <person name="Labutti K."/>
            <person name="Kaluzhnaya M.G."/>
            <person name="Lim S."/>
            <person name="Beck D.A."/>
            <person name="Glavina Del Rio T."/>
            <person name="Nolan M."/>
            <person name="Mavromatis K."/>
            <person name="Huntemann M."/>
            <person name="Lucas S."/>
            <person name="Lidstrom M.E."/>
            <person name="Ivanova N."/>
            <person name="Chistoserdova L."/>
        </authorList>
    </citation>
    <scope>NUCLEOTIDE SEQUENCE [LARGE SCALE GENOMIC DNA]</scope>
    <source>
        <strain evidence="1 2">SIP3-4</strain>
    </source>
</reference>
<sequence>MKPENPCKRIVLAGNEGCRILFCEECNVAELEVGALSLRLDMQAFGSLAELLQEGAARMAIYNAVRERNDAMMNGVGNVH</sequence>
<protein>
    <submittedName>
        <fullName evidence="1">Uncharacterized protein</fullName>
    </submittedName>
</protein>